<dbReference type="EMBL" id="KP126831">
    <property type="protein sequence ID" value="AJI43731.1"/>
    <property type="molecule type" value="Genomic_RNA"/>
</dbReference>
<reference evidence="1 2" key="1">
    <citation type="submission" date="2014-11" db="EMBL/GenBank/DDBJ databases">
        <authorList>
            <consortium name="USAID EPT PREDICT program"/>
            <person name="Ng T.F.F."/>
            <person name="LeBreton M."/>
            <person name="Schneider B.S."/>
            <person name="Gillis A."/>
            <person name="Tamoufe U."/>
            <person name="Diffo L.D.D."/>
            <person name="Takuo J.M."/>
            <person name="Kondov N.O."/>
            <person name="Coffey L."/>
            <person name="Wolfe N.D."/>
            <person name="Delwart E."/>
        </authorList>
    </citation>
    <scope>NUCLEOTIDE SEQUENCE [LARGE SCALE GENOMIC DNA]</scope>
    <source>
        <strain evidence="1">PREDICT-06530</strain>
    </source>
</reference>
<accession>A0A0B6CFJ1</accession>
<gene>
    <name evidence="1" type="primary">ORF3</name>
</gene>
<dbReference type="RefSeq" id="YP_009121779.1">
    <property type="nucleotide sequence ID" value="NC_026509.1"/>
</dbReference>
<reference evidence="1 2" key="2">
    <citation type="submission" date="2015-02" db="EMBL/GenBank/DDBJ databases">
        <title>Virome of African Animals.</title>
        <authorList>
            <person name="Ng T.F.F."/>
            <person name="LeBreton M."/>
            <person name="Schneider B.S."/>
            <person name="Gillis A."/>
            <person name="Tamoufe U."/>
            <person name="Diffo L.D.D."/>
            <person name="Takuo J.M."/>
            <person name="Kondov N.O."/>
            <person name="Coffey L."/>
            <person name="Wolfe N.D."/>
            <person name="Delwart E."/>
        </authorList>
    </citation>
    <scope>NUCLEOTIDE SEQUENCE [LARGE SCALE GENOMIC DNA]</scope>
    <source>
        <strain evidence="1">PREDICT-06530</strain>
    </source>
</reference>
<evidence type="ECO:0000313" key="2">
    <source>
        <dbReference type="Proteomes" id="UP000171565"/>
    </source>
</evidence>
<dbReference type="GeneID" id="23631995"/>
<evidence type="ECO:0000313" key="1">
    <source>
        <dbReference type="EMBL" id="AJI43731.1"/>
    </source>
</evidence>
<protein>
    <submittedName>
        <fullName evidence="1">GP3 protein</fullName>
    </submittedName>
</protein>
<proteinExistence type="predicted"/>
<sequence>MGDQLLRCVTPSCGIFLLLLCVLSCASNQTYICLPSFNSSLLLTINASTHSCLFTGNVLVGSQYGLPICPQANERYFDANASGQLELPTGLDLVFLRYVWQHLDQFPSLFNGSKPEQQASCWVINSTQPTSTPSLPQEYLEFWEFQPLPLLLLILVLQLVMLLPPL</sequence>
<keyword evidence="2" id="KW-1185">Reference proteome</keyword>
<dbReference type="OrthoDB" id="41234at10239"/>
<name>A0A0B6CFJ1_9NIDO</name>
<dbReference type="Proteomes" id="UP000171565">
    <property type="component" value="Segment"/>
</dbReference>
<organism evidence="1 2">
    <name type="scientific">DeBrazza's monkey arterivirus</name>
    <dbReference type="NCBI Taxonomy" id="1965063"/>
    <lineage>
        <taxon>Viruses</taxon>
        <taxon>Riboviria</taxon>
        <taxon>Orthornavirae</taxon>
        <taxon>Pisuviricota</taxon>
        <taxon>Pisoniviricetes</taxon>
        <taxon>Nidovirales</taxon>
        <taxon>Arnidovirineae</taxon>
        <taxon>Arteriviridae</taxon>
        <taxon>Simarterivirinae</taxon>
        <taxon>Iotaarterivirus</taxon>
        <taxon>Debiartevirus</taxon>
        <taxon>Iotaarterivirus debrazmo</taxon>
    </lineage>
</organism>
<dbReference type="KEGG" id="vg:23631995"/>